<dbReference type="FunFam" id="3.40.50.1470:FF:000001">
    <property type="entry name" value="Peptidyl-tRNA hydrolase"/>
    <property type="match status" value="1"/>
</dbReference>
<comment type="catalytic activity">
    <reaction evidence="7 8">
        <text>an N-acyl-L-alpha-aminoacyl-tRNA + H2O = an N-acyl-L-amino acid + a tRNA + H(+)</text>
        <dbReference type="Rhea" id="RHEA:54448"/>
        <dbReference type="Rhea" id="RHEA-COMP:10123"/>
        <dbReference type="Rhea" id="RHEA-COMP:13883"/>
        <dbReference type="ChEBI" id="CHEBI:15377"/>
        <dbReference type="ChEBI" id="CHEBI:15378"/>
        <dbReference type="ChEBI" id="CHEBI:59874"/>
        <dbReference type="ChEBI" id="CHEBI:78442"/>
        <dbReference type="ChEBI" id="CHEBI:138191"/>
        <dbReference type="EC" id="3.1.1.29"/>
    </reaction>
</comment>
<comment type="similarity">
    <text evidence="5 7 9">Belongs to the PTH family.</text>
</comment>
<dbReference type="InterPro" id="IPR036416">
    <property type="entry name" value="Pept_tRNA_hydro_sf"/>
</dbReference>
<evidence type="ECO:0000256" key="7">
    <source>
        <dbReference type="HAMAP-Rule" id="MF_00083"/>
    </source>
</evidence>
<dbReference type="PANTHER" id="PTHR17224:SF1">
    <property type="entry name" value="PEPTIDYL-TRNA HYDROLASE"/>
    <property type="match status" value="1"/>
</dbReference>
<dbReference type="GO" id="GO:0005737">
    <property type="term" value="C:cytoplasm"/>
    <property type="evidence" value="ECO:0007669"/>
    <property type="project" value="UniProtKB-SubCell"/>
</dbReference>
<comment type="function">
    <text evidence="7">Catalyzes the release of premature peptidyl moieties from peptidyl-tRNA molecules trapped in stalled 50S ribosomal subunits, and thus maintains levels of free tRNAs and 50S ribosomes.</text>
</comment>
<keyword evidence="3 7" id="KW-0378">Hydrolase</keyword>
<keyword evidence="12" id="KW-1185">Reference proteome</keyword>
<dbReference type="Proteomes" id="UP000718012">
    <property type="component" value="Unassembled WGS sequence"/>
</dbReference>
<dbReference type="GeneID" id="79858981"/>
<dbReference type="GO" id="GO:0006515">
    <property type="term" value="P:protein quality control for misfolded or incompletely synthesized proteins"/>
    <property type="evidence" value="ECO:0007669"/>
    <property type="project" value="UniProtKB-UniRule"/>
</dbReference>
<keyword evidence="7" id="KW-0963">Cytoplasm</keyword>
<keyword evidence="4 7" id="KW-0694">RNA-binding</keyword>
<comment type="subunit">
    <text evidence="7">Monomer.</text>
</comment>
<evidence type="ECO:0000256" key="6">
    <source>
        <dbReference type="ARBA" id="ARBA00050038"/>
    </source>
</evidence>
<dbReference type="Gene3D" id="3.40.50.1470">
    <property type="entry name" value="Peptidyl-tRNA hydrolase"/>
    <property type="match status" value="1"/>
</dbReference>
<organism evidence="11 12">
    <name type="scientific">Phocaeicola coprocola</name>
    <dbReference type="NCBI Taxonomy" id="310298"/>
    <lineage>
        <taxon>Bacteria</taxon>
        <taxon>Pseudomonadati</taxon>
        <taxon>Bacteroidota</taxon>
        <taxon>Bacteroidia</taxon>
        <taxon>Bacteroidales</taxon>
        <taxon>Bacteroidaceae</taxon>
        <taxon>Phocaeicola</taxon>
    </lineage>
</organism>
<dbReference type="EMBL" id="DYXD01000277">
    <property type="protein sequence ID" value="HJF09106.1"/>
    <property type="molecule type" value="Genomic_DNA"/>
</dbReference>
<gene>
    <name evidence="7 10" type="primary">pth</name>
    <name evidence="11" type="ORF">DWY20_03975</name>
    <name evidence="10" type="ORF">K8U81_13140</name>
</gene>
<accession>A0A412GV94</accession>
<reference evidence="10" key="2">
    <citation type="journal article" date="2021" name="PeerJ">
        <title>Extensive microbial diversity within the chicken gut microbiome revealed by metagenomics and culture.</title>
        <authorList>
            <person name="Gilroy R."/>
            <person name="Ravi A."/>
            <person name="Getino M."/>
            <person name="Pursley I."/>
            <person name="Horton D.L."/>
            <person name="Alikhan N.F."/>
            <person name="Baker D."/>
            <person name="Gharbi K."/>
            <person name="Hall N."/>
            <person name="Watson M."/>
            <person name="Adriaenssens E.M."/>
            <person name="Foster-Nyarko E."/>
            <person name="Jarju S."/>
            <person name="Secka A."/>
            <person name="Antonio M."/>
            <person name="Oren A."/>
            <person name="Chaudhuri R.R."/>
            <person name="La Ragione R."/>
            <person name="Hildebrand F."/>
            <person name="Pallen M.J."/>
        </authorList>
    </citation>
    <scope>NUCLEOTIDE SEQUENCE</scope>
    <source>
        <strain evidence="10">CHK165-8395</strain>
    </source>
</reference>
<feature type="active site" description="Proton acceptor" evidence="7">
    <location>
        <position position="20"/>
    </location>
</feature>
<dbReference type="EMBL" id="QRUU01000010">
    <property type="protein sequence ID" value="RGR98733.1"/>
    <property type="molecule type" value="Genomic_DNA"/>
</dbReference>
<feature type="site" description="Discriminates between blocked and unblocked aminoacyl-tRNA" evidence="7">
    <location>
        <position position="10"/>
    </location>
</feature>
<dbReference type="CDD" id="cd00462">
    <property type="entry name" value="PTH"/>
    <property type="match status" value="1"/>
</dbReference>
<evidence type="ECO:0000313" key="11">
    <source>
        <dbReference type="EMBL" id="RGR98733.1"/>
    </source>
</evidence>
<evidence type="ECO:0000313" key="12">
    <source>
        <dbReference type="Proteomes" id="UP000285864"/>
    </source>
</evidence>
<protein>
    <recommendedName>
        <fullName evidence="6 7">Peptidyl-tRNA hydrolase</fullName>
        <shortName evidence="7">Pth</shortName>
        <ecNumber evidence="1 7">3.1.1.29</ecNumber>
    </recommendedName>
</protein>
<evidence type="ECO:0000256" key="4">
    <source>
        <dbReference type="ARBA" id="ARBA00022884"/>
    </source>
</evidence>
<dbReference type="InterPro" id="IPR018171">
    <property type="entry name" value="Pept_tRNA_hydro_CS"/>
</dbReference>
<proteinExistence type="inferred from homology"/>
<dbReference type="NCBIfam" id="TIGR00447">
    <property type="entry name" value="pth"/>
    <property type="match status" value="1"/>
</dbReference>
<feature type="binding site" evidence="7">
    <location>
        <position position="15"/>
    </location>
    <ligand>
        <name>tRNA</name>
        <dbReference type="ChEBI" id="CHEBI:17843"/>
    </ligand>
</feature>
<name>A0A412GV94_9BACT</name>
<dbReference type="GO" id="GO:0072344">
    <property type="term" value="P:rescue of stalled ribosome"/>
    <property type="evidence" value="ECO:0007669"/>
    <property type="project" value="UniProtKB-UniRule"/>
</dbReference>
<dbReference type="GO" id="GO:0004045">
    <property type="term" value="F:peptidyl-tRNA hydrolase activity"/>
    <property type="evidence" value="ECO:0007669"/>
    <property type="project" value="UniProtKB-UniRule"/>
</dbReference>
<dbReference type="InterPro" id="IPR001328">
    <property type="entry name" value="Pept_tRNA_hydro"/>
</dbReference>
<dbReference type="PROSITE" id="PS01195">
    <property type="entry name" value="PEPT_TRNA_HYDROL_1"/>
    <property type="match status" value="1"/>
</dbReference>
<dbReference type="EC" id="3.1.1.29" evidence="1 7"/>
<evidence type="ECO:0000256" key="8">
    <source>
        <dbReference type="RuleBase" id="RU000673"/>
    </source>
</evidence>
<dbReference type="PANTHER" id="PTHR17224">
    <property type="entry name" value="PEPTIDYL-TRNA HYDROLASE"/>
    <property type="match status" value="1"/>
</dbReference>
<comment type="caution">
    <text evidence="11">The sequence shown here is derived from an EMBL/GenBank/DDBJ whole genome shotgun (WGS) entry which is preliminary data.</text>
</comment>
<feature type="binding site" evidence="7">
    <location>
        <position position="66"/>
    </location>
    <ligand>
        <name>tRNA</name>
        <dbReference type="ChEBI" id="CHEBI:17843"/>
    </ligand>
</feature>
<sequence>MKYLIVGLGNIGAEYHETRHNIGFMVLDALAKASNIVFKDGRYGATATLSLKGKQLILLKPSTYMNLSGNAVRYWMQQEKIPLENVLIVVDDLALPFGSLRLKGKGSDAGHNGLKHIAATLGTQNYARLRFGIGNEFPKGGQIDYVLGKFNDDDMKLMPERLETAAEIIKSFCLAGLNITMNQFNNK</sequence>
<dbReference type="AlphaFoldDB" id="A0A412GV94"/>
<dbReference type="HAMAP" id="MF_00083">
    <property type="entry name" value="Pept_tRNA_hydro_bact"/>
    <property type="match status" value="1"/>
</dbReference>
<evidence type="ECO:0000256" key="2">
    <source>
        <dbReference type="ARBA" id="ARBA00022555"/>
    </source>
</evidence>
<evidence type="ECO:0000256" key="5">
    <source>
        <dbReference type="ARBA" id="ARBA00038063"/>
    </source>
</evidence>
<evidence type="ECO:0000313" key="10">
    <source>
        <dbReference type="EMBL" id="HJF09106.1"/>
    </source>
</evidence>
<evidence type="ECO:0000256" key="1">
    <source>
        <dbReference type="ARBA" id="ARBA00013260"/>
    </source>
</evidence>
<feature type="binding site" evidence="7">
    <location>
        <position position="112"/>
    </location>
    <ligand>
        <name>tRNA</name>
        <dbReference type="ChEBI" id="CHEBI:17843"/>
    </ligand>
</feature>
<feature type="site" description="Stabilizes the basic form of H active site to accept a proton" evidence="7">
    <location>
        <position position="91"/>
    </location>
</feature>
<dbReference type="Proteomes" id="UP000285864">
    <property type="component" value="Unassembled WGS sequence"/>
</dbReference>
<comment type="subcellular location">
    <subcellularLocation>
        <location evidence="7">Cytoplasm</location>
    </subcellularLocation>
</comment>
<keyword evidence="2 7" id="KW-0820">tRNA-binding</keyword>
<dbReference type="Pfam" id="PF01195">
    <property type="entry name" value="Pept_tRNA_hydro"/>
    <property type="match status" value="1"/>
</dbReference>
<dbReference type="GO" id="GO:0000049">
    <property type="term" value="F:tRNA binding"/>
    <property type="evidence" value="ECO:0007669"/>
    <property type="project" value="UniProtKB-UniRule"/>
</dbReference>
<dbReference type="SUPFAM" id="SSF53178">
    <property type="entry name" value="Peptidyl-tRNA hydrolase-like"/>
    <property type="match status" value="1"/>
</dbReference>
<feature type="binding site" evidence="7">
    <location>
        <position position="64"/>
    </location>
    <ligand>
        <name>tRNA</name>
        <dbReference type="ChEBI" id="CHEBI:17843"/>
    </ligand>
</feature>
<comment type="function">
    <text evidence="7">Hydrolyzes ribosome-free peptidyl-tRNAs (with 1 or more amino acids incorporated), which drop off the ribosome during protein synthesis, or as a result of ribosome stalling.</text>
</comment>
<evidence type="ECO:0000256" key="9">
    <source>
        <dbReference type="RuleBase" id="RU004320"/>
    </source>
</evidence>
<reference evidence="11 12" key="1">
    <citation type="submission" date="2018-08" db="EMBL/GenBank/DDBJ databases">
        <title>A genome reference for cultivated species of the human gut microbiota.</title>
        <authorList>
            <person name="Zou Y."/>
            <person name="Xue W."/>
            <person name="Luo G."/>
        </authorList>
    </citation>
    <scope>NUCLEOTIDE SEQUENCE [LARGE SCALE GENOMIC DNA]</scope>
    <source>
        <strain evidence="11 12">AF24-2</strain>
    </source>
</reference>
<evidence type="ECO:0000256" key="3">
    <source>
        <dbReference type="ARBA" id="ARBA00022801"/>
    </source>
</evidence>
<reference evidence="10" key="3">
    <citation type="submission" date="2021-09" db="EMBL/GenBank/DDBJ databases">
        <authorList>
            <person name="Gilroy R."/>
        </authorList>
    </citation>
    <scope>NUCLEOTIDE SEQUENCE</scope>
    <source>
        <strain evidence="10">CHK165-8395</strain>
    </source>
</reference>
<dbReference type="RefSeq" id="WP_022126062.1">
    <property type="nucleotide sequence ID" value="NZ_CALUHW010000014.1"/>
</dbReference>